<name>A0ABX2EPM7_9BURK</name>
<evidence type="ECO:0000313" key="2">
    <source>
        <dbReference type="Proteomes" id="UP000737171"/>
    </source>
</evidence>
<comment type="caution">
    <text evidence="1">The sequence shown here is derived from an EMBL/GenBank/DDBJ whole genome shotgun (WGS) entry which is preliminary data.</text>
</comment>
<proteinExistence type="predicted"/>
<protein>
    <submittedName>
        <fullName evidence="1">Polyhydroxyalkanoic acid system family protein</fullName>
    </submittedName>
</protein>
<reference evidence="1 2" key="1">
    <citation type="submission" date="2020-05" db="EMBL/GenBank/DDBJ databases">
        <title>Aquincola sp. isolate from soil.</title>
        <authorList>
            <person name="Han J."/>
            <person name="Kim D.-U."/>
        </authorList>
    </citation>
    <scope>NUCLEOTIDE SEQUENCE [LARGE SCALE GENOMIC DNA]</scope>
    <source>
        <strain evidence="1 2">S2</strain>
    </source>
</reference>
<accession>A0ABX2EPM7</accession>
<evidence type="ECO:0000313" key="1">
    <source>
        <dbReference type="EMBL" id="NRF70596.1"/>
    </source>
</evidence>
<sequence length="103" mass="11001">MATPLTVSIPHQLGRAEARRRIETGFAKFVHSMPGTTGASNERWDGDRLTFGIAAMGQTIAGAITVLDATVTIEIELPGVLGLIASGLRDRMKKVGQLLLTKE</sequence>
<dbReference type="InterPro" id="IPR013433">
    <property type="entry name" value="PHA_gran_rgn"/>
</dbReference>
<organism evidence="1 2">
    <name type="scientific">Pseudaquabacterium terrae</name>
    <dbReference type="NCBI Taxonomy" id="2732868"/>
    <lineage>
        <taxon>Bacteria</taxon>
        <taxon>Pseudomonadati</taxon>
        <taxon>Pseudomonadota</taxon>
        <taxon>Betaproteobacteria</taxon>
        <taxon>Burkholderiales</taxon>
        <taxon>Sphaerotilaceae</taxon>
        <taxon>Pseudaquabacterium</taxon>
    </lineage>
</organism>
<dbReference type="EMBL" id="JABRWJ010000009">
    <property type="protein sequence ID" value="NRF70596.1"/>
    <property type="molecule type" value="Genomic_DNA"/>
</dbReference>
<dbReference type="Pfam" id="PF09650">
    <property type="entry name" value="PHA_gran_rgn"/>
    <property type="match status" value="1"/>
</dbReference>
<dbReference type="RefSeq" id="WP_173130067.1">
    <property type="nucleotide sequence ID" value="NZ_JABRWJ010000009.1"/>
</dbReference>
<keyword evidence="2" id="KW-1185">Reference proteome</keyword>
<gene>
    <name evidence="1" type="ORF">HLB44_26685</name>
</gene>
<dbReference type="Proteomes" id="UP000737171">
    <property type="component" value="Unassembled WGS sequence"/>
</dbReference>